<evidence type="ECO:0000313" key="2">
    <source>
        <dbReference type="EMBL" id="KAG5542528.1"/>
    </source>
</evidence>
<dbReference type="AlphaFoldDB" id="A0AAV6JP92"/>
<feature type="transmembrane region" description="Helical" evidence="1">
    <location>
        <begin position="12"/>
        <end position="28"/>
    </location>
</feature>
<evidence type="ECO:0000256" key="1">
    <source>
        <dbReference type="SAM" id="Phobius"/>
    </source>
</evidence>
<proteinExistence type="predicted"/>
<keyword evidence="3" id="KW-1185">Reference proteome</keyword>
<gene>
    <name evidence="2" type="ORF">RHGRI_022165</name>
</gene>
<dbReference type="Proteomes" id="UP000823749">
    <property type="component" value="Chromosome 7"/>
</dbReference>
<keyword evidence="1" id="KW-0812">Transmembrane</keyword>
<accession>A0AAV6JP92</accession>
<dbReference type="EMBL" id="JACTNZ010000007">
    <property type="protein sequence ID" value="KAG5542528.1"/>
    <property type="molecule type" value="Genomic_DNA"/>
</dbReference>
<evidence type="ECO:0008006" key="4">
    <source>
        <dbReference type="Google" id="ProtNLM"/>
    </source>
</evidence>
<keyword evidence="1" id="KW-1133">Transmembrane helix</keyword>
<name>A0AAV6JP92_9ERIC</name>
<reference evidence="2" key="1">
    <citation type="submission" date="2020-08" db="EMBL/GenBank/DDBJ databases">
        <title>Plant Genome Project.</title>
        <authorList>
            <person name="Zhang R.-G."/>
        </authorList>
    </citation>
    <scope>NUCLEOTIDE SEQUENCE</scope>
    <source>
        <strain evidence="2">WSP0</strain>
        <tissue evidence="2">Leaf</tissue>
    </source>
</reference>
<protein>
    <recommendedName>
        <fullName evidence="4">Ribosomal protein L33</fullName>
    </recommendedName>
</protein>
<evidence type="ECO:0000313" key="3">
    <source>
        <dbReference type="Proteomes" id="UP000823749"/>
    </source>
</evidence>
<comment type="caution">
    <text evidence="2">The sequence shown here is derived from an EMBL/GenBank/DDBJ whole genome shotgun (WGS) entry which is preliminary data.</text>
</comment>
<keyword evidence="1" id="KW-0472">Membrane</keyword>
<organism evidence="2 3">
    <name type="scientific">Rhododendron griersonianum</name>
    <dbReference type="NCBI Taxonomy" id="479676"/>
    <lineage>
        <taxon>Eukaryota</taxon>
        <taxon>Viridiplantae</taxon>
        <taxon>Streptophyta</taxon>
        <taxon>Embryophyta</taxon>
        <taxon>Tracheophyta</taxon>
        <taxon>Spermatophyta</taxon>
        <taxon>Magnoliopsida</taxon>
        <taxon>eudicotyledons</taxon>
        <taxon>Gunneridae</taxon>
        <taxon>Pentapetalae</taxon>
        <taxon>asterids</taxon>
        <taxon>Ericales</taxon>
        <taxon>Ericaceae</taxon>
        <taxon>Ericoideae</taxon>
        <taxon>Rhodoreae</taxon>
        <taxon>Rhododendron</taxon>
    </lineage>
</organism>
<sequence length="87" mass="10232">MELYIDNGRSILLFFFRSCLTFFATFMHKSRRKVTQTKIKASFICLKYNKTAEKTRQANMTSSHITKTTTEKLEQKKGGIWSDTLKR</sequence>